<evidence type="ECO:0000313" key="2">
    <source>
        <dbReference type="EMBL" id="KAK7030991.1"/>
    </source>
</evidence>
<feature type="transmembrane region" description="Helical" evidence="1">
    <location>
        <begin position="169"/>
        <end position="188"/>
    </location>
</feature>
<keyword evidence="1" id="KW-0472">Membrane</keyword>
<comment type="caution">
    <text evidence="3">The sequence shown here is derived from an EMBL/GenBank/DDBJ whole genome shotgun (WGS) entry which is preliminary data.</text>
</comment>
<organism evidence="3 4">
    <name type="scientific">Paramarasmius palmivorus</name>
    <dbReference type="NCBI Taxonomy" id="297713"/>
    <lineage>
        <taxon>Eukaryota</taxon>
        <taxon>Fungi</taxon>
        <taxon>Dikarya</taxon>
        <taxon>Basidiomycota</taxon>
        <taxon>Agaricomycotina</taxon>
        <taxon>Agaricomycetes</taxon>
        <taxon>Agaricomycetidae</taxon>
        <taxon>Agaricales</taxon>
        <taxon>Marasmiineae</taxon>
        <taxon>Marasmiaceae</taxon>
        <taxon>Paramarasmius</taxon>
    </lineage>
</organism>
<evidence type="ECO:0000313" key="3">
    <source>
        <dbReference type="EMBL" id="KAK7039062.1"/>
    </source>
</evidence>
<proteinExistence type="predicted"/>
<evidence type="ECO:0000313" key="4">
    <source>
        <dbReference type="Proteomes" id="UP001383192"/>
    </source>
</evidence>
<reference evidence="3 4" key="1">
    <citation type="submission" date="2024-01" db="EMBL/GenBank/DDBJ databases">
        <title>A draft genome for a cacao thread blight-causing isolate of Paramarasmius palmivorus.</title>
        <authorList>
            <person name="Baruah I.K."/>
            <person name="Bukari Y."/>
            <person name="Amoako-Attah I."/>
            <person name="Meinhardt L.W."/>
            <person name="Bailey B.A."/>
            <person name="Cohen S.P."/>
        </authorList>
    </citation>
    <scope>NUCLEOTIDE SEQUENCE [LARGE SCALE GENOMIC DNA]</scope>
    <source>
        <strain evidence="3 4">GH-12</strain>
    </source>
</reference>
<feature type="transmembrane region" description="Helical" evidence="1">
    <location>
        <begin position="17"/>
        <end position="38"/>
    </location>
</feature>
<name>A0AAW0CIU3_9AGAR</name>
<evidence type="ECO:0000256" key="1">
    <source>
        <dbReference type="SAM" id="Phobius"/>
    </source>
</evidence>
<keyword evidence="1" id="KW-0812">Transmembrane</keyword>
<dbReference type="EMBL" id="JAYKXP010000040">
    <property type="protein sequence ID" value="KAK7039062.1"/>
    <property type="molecule type" value="Genomic_DNA"/>
</dbReference>
<dbReference type="Proteomes" id="UP001383192">
    <property type="component" value="Unassembled WGS sequence"/>
</dbReference>
<sequence length="218" mass="23926">MSAATYAWPFALPHSEASLVVVCVIYGLSICSLSRFAVDGTFIILARALGTLLGPPLSGYAGEANQRFGMGVFSGEKLPHGRSYINVSFTRAKITQCLLHVFLLFCRIDRDPSSFKNRKLAMNTSSSSATLPITNSDTGVTIALKDAEKYEIGTPSTPQDVYPDGGLRAWLNVLGTFMNAFITFIWLYKFMGCMEFLSKIFQAYYQLDLLDSSSSSSM</sequence>
<accession>A0AAW0CIU3</accession>
<dbReference type="AlphaFoldDB" id="A0AAW0CIU3"/>
<dbReference type="EMBL" id="JAYKXP010000072">
    <property type="protein sequence ID" value="KAK7030991.1"/>
    <property type="molecule type" value="Genomic_DNA"/>
</dbReference>
<keyword evidence="4" id="KW-1185">Reference proteome</keyword>
<gene>
    <name evidence="3" type="ORF">VNI00_010218</name>
    <name evidence="2" type="ORF">VNI00_013774</name>
</gene>
<keyword evidence="1" id="KW-1133">Transmembrane helix</keyword>
<protein>
    <submittedName>
        <fullName evidence="3">Uncharacterized protein</fullName>
    </submittedName>
</protein>